<sequence length="541" mass="61543">MKINISWMLSLSILFLGLTSCHDELDQEPYSSISPETFYKNEAEARLALAAVYSDIASDALYGSLLSMNFTNGTDEAVYNRTNVNWSVALYMNNSSTVNIENAWMTLYKGINSANYFLARVKDSEIEEGIKAKLLAEAHFLRAFYYFDLVRLWGDVPLRKQPITEGSAANNIAKTPASEVYEFIIEDLTFAYKNLANPTGGTAQYGHASRTAAHALLARVYMTMAGKPLEHQDAYQLAINHCDSVINTGYHQLLPSYKQVFLNEIEDKNDDTEVIFEIQFGNLRPQGLREDGRIGNLNGVAIALPKADANGNLNPYAYAFHYPTITMIEKFDSSIDNRYEWNIANWKVDNKGKVIILKDTNKTNWYPGKFRRVDKVDNGDGTFGYKILETGDIDKNFTGINYPYLRYSDILLMKAEALNELAKTGEAILYLNMVRNRAGLGDIAASLVATQDDFFNELMDERMREFCFEGIRKHDLIRWGRLLTNMKILEQDMINYGIERSSWAYRQCDNVEEKHNLLPIPLKEVTINQLLDQSELWSGLD</sequence>
<evidence type="ECO:0000313" key="8">
    <source>
        <dbReference type="EMBL" id="RRG20489.1"/>
    </source>
</evidence>
<evidence type="ECO:0000256" key="5">
    <source>
        <dbReference type="ARBA" id="ARBA00023237"/>
    </source>
</evidence>
<evidence type="ECO:0000259" key="6">
    <source>
        <dbReference type="Pfam" id="PF07980"/>
    </source>
</evidence>
<organism evidence="8 9">
    <name type="scientific">Ancylomarina euxinus</name>
    <dbReference type="NCBI Taxonomy" id="2283627"/>
    <lineage>
        <taxon>Bacteria</taxon>
        <taxon>Pseudomonadati</taxon>
        <taxon>Bacteroidota</taxon>
        <taxon>Bacteroidia</taxon>
        <taxon>Marinilabiliales</taxon>
        <taxon>Marinifilaceae</taxon>
        <taxon>Ancylomarina</taxon>
    </lineage>
</organism>
<evidence type="ECO:0000256" key="2">
    <source>
        <dbReference type="ARBA" id="ARBA00006275"/>
    </source>
</evidence>
<feature type="domain" description="RagB/SusD" evidence="6">
    <location>
        <begin position="311"/>
        <end position="537"/>
    </location>
</feature>
<evidence type="ECO:0000313" key="9">
    <source>
        <dbReference type="Proteomes" id="UP000285794"/>
    </source>
</evidence>
<reference evidence="8 9" key="1">
    <citation type="submission" date="2018-07" db="EMBL/GenBank/DDBJ databases">
        <title>Draft genome sequence of Ancylomarina sp. M1P.</title>
        <authorList>
            <person name="Yadav S."/>
            <person name="Villanueva L."/>
            <person name="Damste J.S.S."/>
        </authorList>
    </citation>
    <scope>NUCLEOTIDE SEQUENCE [LARGE SCALE GENOMIC DNA]</scope>
    <source>
        <strain evidence="8 9">M1P</strain>
    </source>
</reference>
<proteinExistence type="inferred from homology"/>
<dbReference type="SUPFAM" id="SSF48452">
    <property type="entry name" value="TPR-like"/>
    <property type="match status" value="1"/>
</dbReference>
<comment type="subcellular location">
    <subcellularLocation>
        <location evidence="1">Cell outer membrane</location>
    </subcellularLocation>
</comment>
<dbReference type="AlphaFoldDB" id="A0A425XZ58"/>
<keyword evidence="9" id="KW-1185">Reference proteome</keyword>
<keyword evidence="3" id="KW-0732">Signal</keyword>
<dbReference type="PROSITE" id="PS51257">
    <property type="entry name" value="PROKAR_LIPOPROTEIN"/>
    <property type="match status" value="1"/>
</dbReference>
<dbReference type="CDD" id="cd08977">
    <property type="entry name" value="SusD"/>
    <property type="match status" value="1"/>
</dbReference>
<dbReference type="Pfam" id="PF14322">
    <property type="entry name" value="SusD-like_3"/>
    <property type="match status" value="1"/>
</dbReference>
<evidence type="ECO:0000256" key="4">
    <source>
        <dbReference type="ARBA" id="ARBA00023136"/>
    </source>
</evidence>
<evidence type="ECO:0000259" key="7">
    <source>
        <dbReference type="Pfam" id="PF14322"/>
    </source>
</evidence>
<keyword evidence="4" id="KW-0472">Membrane</keyword>
<comment type="caution">
    <text evidence="8">The sequence shown here is derived from an EMBL/GenBank/DDBJ whole genome shotgun (WGS) entry which is preliminary data.</text>
</comment>
<comment type="similarity">
    <text evidence="2">Belongs to the SusD family.</text>
</comment>
<dbReference type="Proteomes" id="UP000285794">
    <property type="component" value="Unassembled WGS sequence"/>
</dbReference>
<dbReference type="InterPro" id="IPR011990">
    <property type="entry name" value="TPR-like_helical_dom_sf"/>
</dbReference>
<gene>
    <name evidence="8" type="ORF">DWB61_12140</name>
</gene>
<dbReference type="RefSeq" id="WP_125031152.1">
    <property type="nucleotide sequence ID" value="NZ_JAPXVP010000005.1"/>
</dbReference>
<dbReference type="GO" id="GO:0009279">
    <property type="term" value="C:cell outer membrane"/>
    <property type="evidence" value="ECO:0007669"/>
    <property type="project" value="UniProtKB-SubCell"/>
</dbReference>
<feature type="domain" description="SusD-like N-terminal" evidence="7">
    <location>
        <begin position="25"/>
        <end position="222"/>
    </location>
</feature>
<dbReference type="InterPro" id="IPR033985">
    <property type="entry name" value="SusD-like_N"/>
</dbReference>
<dbReference type="OrthoDB" id="727588at2"/>
<dbReference type="InterPro" id="IPR012944">
    <property type="entry name" value="SusD_RagB_dom"/>
</dbReference>
<dbReference type="Gene3D" id="1.25.40.390">
    <property type="match status" value="1"/>
</dbReference>
<dbReference type="EMBL" id="QQWG01000012">
    <property type="protein sequence ID" value="RRG20489.1"/>
    <property type="molecule type" value="Genomic_DNA"/>
</dbReference>
<evidence type="ECO:0000256" key="3">
    <source>
        <dbReference type="ARBA" id="ARBA00022729"/>
    </source>
</evidence>
<dbReference type="Pfam" id="PF07980">
    <property type="entry name" value="SusD_RagB"/>
    <property type="match status" value="1"/>
</dbReference>
<name>A0A425XZ58_9BACT</name>
<keyword evidence="5" id="KW-0998">Cell outer membrane</keyword>
<protein>
    <submittedName>
        <fullName evidence="8">RagB/SusD family nutrient uptake outer membrane protein</fullName>
    </submittedName>
</protein>
<accession>A0A425XZ58</accession>
<evidence type="ECO:0000256" key="1">
    <source>
        <dbReference type="ARBA" id="ARBA00004442"/>
    </source>
</evidence>